<dbReference type="Pfam" id="PF00566">
    <property type="entry name" value="RabGAP-TBC"/>
    <property type="match status" value="1"/>
</dbReference>
<sequence>MLFPRCLSILLNCLSDMTSNSVIFFEILGNDICSLTNVEMLEKQYQHLIDTSEDTMSIGYKIISESNAYLNIIKNDLLNYNSNKYFFIIYFKNEIKLSNPFCLFIKEQKEDEIKKTDPIIININAYLQTFYKGESGIFSHILLDQNSAQDLINIIGLNKKYYLDLQSLDSSISKKSFNLLSNALTTDSKRKLTSYLFINTNNELNLYCNKIDYDSYSFVYTSPILLLNNDQLDIIGIYEILKLKDLYMNAFESGVCKPIDNNGFVKENDEITIVEMNKLVKNNKEWITLINNIEISTKNHLPIWKYIITKGIPKNFKYILWKKFIYSEVNIDYKVLSLKVCGYEMQIHNDVHRTLRKHSLFYYNLGIGQCILFRILVAYANYNPNIGYCQGMSDFVGILLFYFSEEEAFKMLVNLIEKNGIEGIFDKNFTMHQKILTLQKKKFKEIIPNIYDHISSIGEDMLIRKWYITLFTRFNIELVLRIWDYFLFYGVNVLPLFGVAILKEVEKEILTMDDISLLSFFSELNEYDFDVESIIKFVENHL</sequence>
<dbReference type="EMBL" id="SBIQ01000111">
    <property type="protein sequence ID" value="KAF7683240.1"/>
    <property type="molecule type" value="Genomic_DNA"/>
</dbReference>
<evidence type="ECO:0000259" key="2">
    <source>
        <dbReference type="PROSITE" id="PS50086"/>
    </source>
</evidence>
<dbReference type="Gene3D" id="1.10.472.80">
    <property type="entry name" value="Ypt/Rab-GAP domain of gyp1p, domain 3"/>
    <property type="match status" value="1"/>
</dbReference>
<name>A0ABQ7HYJ7_9MICR</name>
<comment type="caution">
    <text evidence="3">The sequence shown here is derived from an EMBL/GenBank/DDBJ whole genome shotgun (WGS) entry which is preliminary data.</text>
</comment>
<keyword evidence="1" id="KW-0812">Transmembrane</keyword>
<keyword evidence="1" id="KW-0472">Membrane</keyword>
<accession>A0ABQ7HYJ7</accession>
<reference evidence="3 4" key="1">
    <citation type="submission" date="2019-01" db="EMBL/GenBank/DDBJ databases">
        <title>Genomes sequencing and comparative genomics of infectious freshwater microsporidia, Cucumispora dikerogammari and Thelohania contejeani.</title>
        <authorList>
            <person name="Cormier A."/>
            <person name="Giraud I."/>
            <person name="Wattier R."/>
            <person name="Teixeira M."/>
            <person name="Grandjean F."/>
            <person name="Rigaud T."/>
            <person name="Cordaux R."/>
        </authorList>
    </citation>
    <scope>NUCLEOTIDE SEQUENCE [LARGE SCALE GENOMIC DNA]</scope>
    <source>
        <strain evidence="3">T1</strain>
        <tissue evidence="3">Spores</tissue>
    </source>
</reference>
<evidence type="ECO:0000313" key="3">
    <source>
        <dbReference type="EMBL" id="KAF7683240.1"/>
    </source>
</evidence>
<keyword evidence="1" id="KW-1133">Transmembrane helix</keyword>
<dbReference type="PANTHER" id="PTHR47219:SF9">
    <property type="entry name" value="GTPASE ACTIVATING PROTEIN AND CENTROSOME-ASSOCIATED, ISOFORM B"/>
    <property type="match status" value="1"/>
</dbReference>
<feature type="transmembrane region" description="Helical" evidence="1">
    <location>
        <begin position="482"/>
        <end position="502"/>
    </location>
</feature>
<dbReference type="InterPro" id="IPR050302">
    <property type="entry name" value="Rab_GAP_TBC_domain"/>
</dbReference>
<dbReference type="InterPro" id="IPR000195">
    <property type="entry name" value="Rab-GAP-TBC_dom"/>
</dbReference>
<dbReference type="SMART" id="SM00164">
    <property type="entry name" value="TBC"/>
    <property type="match status" value="1"/>
</dbReference>
<gene>
    <name evidence="3" type="primary">RABGAP1L</name>
    <name evidence="3" type="ORF">TCON_1547</name>
</gene>
<dbReference type="Proteomes" id="UP001516464">
    <property type="component" value="Unassembled WGS sequence"/>
</dbReference>
<evidence type="ECO:0000256" key="1">
    <source>
        <dbReference type="SAM" id="Phobius"/>
    </source>
</evidence>
<protein>
    <submittedName>
        <fullName evidence="3">Rab GTPase-activating protein 1-like</fullName>
    </submittedName>
</protein>
<evidence type="ECO:0000313" key="4">
    <source>
        <dbReference type="Proteomes" id="UP001516464"/>
    </source>
</evidence>
<dbReference type="PANTHER" id="PTHR47219">
    <property type="entry name" value="RAB GTPASE-ACTIVATING PROTEIN 1-LIKE"/>
    <property type="match status" value="1"/>
</dbReference>
<dbReference type="Gene3D" id="1.10.8.270">
    <property type="entry name" value="putative rabgap domain of human tbc1 domain family member 14 like domains"/>
    <property type="match status" value="1"/>
</dbReference>
<dbReference type="PROSITE" id="PS50086">
    <property type="entry name" value="TBC_RABGAP"/>
    <property type="match status" value="1"/>
</dbReference>
<organism evidence="3 4">
    <name type="scientific">Astathelohania contejeani</name>
    <dbReference type="NCBI Taxonomy" id="164912"/>
    <lineage>
        <taxon>Eukaryota</taxon>
        <taxon>Fungi</taxon>
        <taxon>Fungi incertae sedis</taxon>
        <taxon>Microsporidia</taxon>
        <taxon>Astathelohaniidae</taxon>
        <taxon>Astathelohania</taxon>
    </lineage>
</organism>
<keyword evidence="4" id="KW-1185">Reference proteome</keyword>
<proteinExistence type="predicted"/>
<dbReference type="InterPro" id="IPR035969">
    <property type="entry name" value="Rab-GAP_TBC_sf"/>
</dbReference>
<feature type="domain" description="Rab-GAP TBC" evidence="2">
    <location>
        <begin position="311"/>
        <end position="490"/>
    </location>
</feature>
<dbReference type="SUPFAM" id="SSF47923">
    <property type="entry name" value="Ypt/Rab-GAP domain of gyp1p"/>
    <property type="match status" value="2"/>
</dbReference>